<gene>
    <name evidence="5" type="ORF">KIN20_018633</name>
</gene>
<sequence>MQKLKFTTEKAIELIKKSRPIVCPNEGFVAQLQIYEQLHYKTDGASLKESRSYRNWAISSGNSPLPGTNLNAGAFIKELYAERDSRDRGSKFRCGKCRQTLFFSEHLVPHKRSDGELCKFGYIVEPLNWMNVSEYEGKVNCPKCETKLGSYIWGGQQCHGESEAKCSQYVAPWVHLHRGKVDEIKVQSTTQQPQRPHLDVPSVVIS</sequence>
<keyword evidence="6" id="KW-1185">Reference proteome</keyword>
<evidence type="ECO:0000256" key="1">
    <source>
        <dbReference type="ARBA" id="ARBA00008601"/>
    </source>
</evidence>
<dbReference type="InterPro" id="IPR029021">
    <property type="entry name" value="Prot-tyrosine_phosphatase-like"/>
</dbReference>
<proteinExistence type="inferred from homology"/>
<organism evidence="5 6">
    <name type="scientific">Parelaphostrongylus tenuis</name>
    <name type="common">Meningeal worm</name>
    <dbReference type="NCBI Taxonomy" id="148309"/>
    <lineage>
        <taxon>Eukaryota</taxon>
        <taxon>Metazoa</taxon>
        <taxon>Ecdysozoa</taxon>
        <taxon>Nematoda</taxon>
        <taxon>Chromadorea</taxon>
        <taxon>Rhabditida</taxon>
        <taxon>Rhabditina</taxon>
        <taxon>Rhabditomorpha</taxon>
        <taxon>Strongyloidea</taxon>
        <taxon>Metastrongylidae</taxon>
        <taxon>Parelaphostrongylus</taxon>
    </lineage>
</organism>
<dbReference type="EC" id="3.1.3.48" evidence="2"/>
<dbReference type="PANTHER" id="PTHR45848">
    <property type="entry name" value="DUAL SPECIFICITY PROTEIN PHOSPHATASE 12 FAMILY MEMBER"/>
    <property type="match status" value="1"/>
</dbReference>
<dbReference type="EMBL" id="JAHQIW010003716">
    <property type="protein sequence ID" value="KAJ1359820.1"/>
    <property type="molecule type" value="Genomic_DNA"/>
</dbReference>
<comment type="similarity">
    <text evidence="1">Belongs to the protein-tyrosine phosphatase family. Non-receptor class dual specificity subfamily.</text>
</comment>
<evidence type="ECO:0000256" key="4">
    <source>
        <dbReference type="ARBA" id="ARBA00022912"/>
    </source>
</evidence>
<dbReference type="GO" id="GO:0008138">
    <property type="term" value="F:protein tyrosine/serine/threonine phosphatase activity"/>
    <property type="evidence" value="ECO:0007669"/>
    <property type="project" value="TreeGrafter"/>
</dbReference>
<accession>A0AAD5MJP8</accession>
<dbReference type="Proteomes" id="UP001196413">
    <property type="component" value="Unassembled WGS sequence"/>
</dbReference>
<evidence type="ECO:0000256" key="3">
    <source>
        <dbReference type="ARBA" id="ARBA00022801"/>
    </source>
</evidence>
<comment type="caution">
    <text evidence="5">The sequence shown here is derived from an EMBL/GenBank/DDBJ whole genome shotgun (WGS) entry which is preliminary data.</text>
</comment>
<evidence type="ECO:0000256" key="2">
    <source>
        <dbReference type="ARBA" id="ARBA00013064"/>
    </source>
</evidence>
<keyword evidence="4" id="KW-0904">Protein phosphatase</keyword>
<evidence type="ECO:0000313" key="6">
    <source>
        <dbReference type="Proteomes" id="UP001196413"/>
    </source>
</evidence>
<reference evidence="5" key="1">
    <citation type="submission" date="2021-06" db="EMBL/GenBank/DDBJ databases">
        <title>Parelaphostrongylus tenuis whole genome reference sequence.</title>
        <authorList>
            <person name="Garwood T.J."/>
            <person name="Larsen P.A."/>
            <person name="Fountain-Jones N.M."/>
            <person name="Garbe J.R."/>
            <person name="Macchietto M.G."/>
            <person name="Kania S.A."/>
            <person name="Gerhold R.W."/>
            <person name="Richards J.E."/>
            <person name="Wolf T.M."/>
        </authorList>
    </citation>
    <scope>NUCLEOTIDE SEQUENCE</scope>
    <source>
        <strain evidence="5">MNPRO001-30</strain>
        <tissue evidence="5">Meninges</tissue>
    </source>
</reference>
<name>A0AAD5MJP8_PARTN</name>
<dbReference type="GO" id="GO:0004725">
    <property type="term" value="F:protein tyrosine phosphatase activity"/>
    <property type="evidence" value="ECO:0007669"/>
    <property type="project" value="UniProtKB-EC"/>
</dbReference>
<keyword evidence="3" id="KW-0378">Hydrolase</keyword>
<dbReference type="GO" id="GO:0005634">
    <property type="term" value="C:nucleus"/>
    <property type="evidence" value="ECO:0007669"/>
    <property type="project" value="TreeGrafter"/>
</dbReference>
<dbReference type="PANTHER" id="PTHR45848:SF4">
    <property type="entry name" value="DUAL SPECIFICITY PROTEIN PHOSPHATASE 12"/>
    <property type="match status" value="1"/>
</dbReference>
<protein>
    <recommendedName>
        <fullName evidence="2">protein-tyrosine-phosphatase</fullName>
        <ecNumber evidence="2">3.1.3.48</ecNumber>
    </recommendedName>
</protein>
<dbReference type="Gene3D" id="3.90.190.10">
    <property type="entry name" value="Protein tyrosine phosphatase superfamily"/>
    <property type="match status" value="1"/>
</dbReference>
<dbReference type="SUPFAM" id="SSF52799">
    <property type="entry name" value="(Phosphotyrosine protein) phosphatases II"/>
    <property type="match status" value="1"/>
</dbReference>
<evidence type="ECO:0000313" key="5">
    <source>
        <dbReference type="EMBL" id="KAJ1359820.1"/>
    </source>
</evidence>
<dbReference type="AlphaFoldDB" id="A0AAD5MJP8"/>